<dbReference type="RefSeq" id="WP_150784955.1">
    <property type="nucleotide sequence ID" value="NZ_CABVII010000027.1"/>
</dbReference>
<accession>A0A5E7NTH3</accession>
<dbReference type="OrthoDB" id="7033486at2"/>
<dbReference type="AlphaFoldDB" id="A0A5E7NTH3"/>
<sequence length="351" mass="39652">MPASTRETLLGRYHYDPLDRLVDCAPFDQEPMQRYYCKTRLATEIQGSVQRSIVQHNDQLLAQQQREGGKAAATLLATDQQHSVLNAPDATRPNALAYSPYGHRPRENGLLSLLGFNGERPDPVTGHYHLGNGYRQFNPVLMRFNSPDSWSPFGKGGLNAYAYCAGNPISQRDPSGHYLVPAMQFDEIFMNSYSLMKDTNLGKIQLLNAAEKKADSLFGSMDKLTTLAKDTKKDSKAILAGYLSEREKTGFLEELKQGENPLTYLNRADRHIRETLENRNISHELLQPENGYVQHLDERQQRNLRASKIENQNELNRTVSNLLTLRIEGPNRAGSSFDANTWSKIASEIRK</sequence>
<proteinExistence type="predicted"/>
<evidence type="ECO:0000313" key="2">
    <source>
        <dbReference type="Proteomes" id="UP000385207"/>
    </source>
</evidence>
<protein>
    <recommendedName>
        <fullName evidence="3">RHS repeat-associated core domain-containing protein</fullName>
    </recommendedName>
</protein>
<dbReference type="EMBL" id="CABVII010000027">
    <property type="protein sequence ID" value="VVP40715.1"/>
    <property type="molecule type" value="Genomic_DNA"/>
</dbReference>
<gene>
    <name evidence="1" type="ORF">PS862_04866</name>
</gene>
<dbReference type="InterPro" id="IPR022385">
    <property type="entry name" value="Rhs_assc_core"/>
</dbReference>
<organism evidence="1 2">
    <name type="scientific">Pseudomonas fluorescens</name>
    <dbReference type="NCBI Taxonomy" id="294"/>
    <lineage>
        <taxon>Bacteria</taxon>
        <taxon>Pseudomonadati</taxon>
        <taxon>Pseudomonadota</taxon>
        <taxon>Gammaproteobacteria</taxon>
        <taxon>Pseudomonadales</taxon>
        <taxon>Pseudomonadaceae</taxon>
        <taxon>Pseudomonas</taxon>
    </lineage>
</organism>
<name>A0A5E7NTH3_PSEFL</name>
<dbReference type="Gene3D" id="2.180.10.10">
    <property type="entry name" value="RHS repeat-associated core"/>
    <property type="match status" value="1"/>
</dbReference>
<evidence type="ECO:0000313" key="1">
    <source>
        <dbReference type="EMBL" id="VVP40715.1"/>
    </source>
</evidence>
<reference evidence="1 2" key="1">
    <citation type="submission" date="2019-09" db="EMBL/GenBank/DDBJ databases">
        <authorList>
            <person name="Chandra G."/>
            <person name="Truman W A."/>
        </authorList>
    </citation>
    <scope>NUCLEOTIDE SEQUENCE [LARGE SCALE GENOMIC DNA]</scope>
    <source>
        <strain evidence="1">PS862</strain>
    </source>
</reference>
<dbReference type="SUPFAM" id="SSF56399">
    <property type="entry name" value="ADP-ribosylation"/>
    <property type="match status" value="1"/>
</dbReference>
<dbReference type="Proteomes" id="UP000385207">
    <property type="component" value="Unassembled WGS sequence"/>
</dbReference>
<dbReference type="NCBIfam" id="TIGR03696">
    <property type="entry name" value="Rhs_assc_core"/>
    <property type="match status" value="1"/>
</dbReference>
<evidence type="ECO:0008006" key="3">
    <source>
        <dbReference type="Google" id="ProtNLM"/>
    </source>
</evidence>